<dbReference type="Gene3D" id="3.40.50.1820">
    <property type="entry name" value="alpha/beta hydrolase"/>
    <property type="match status" value="1"/>
</dbReference>
<evidence type="ECO:0000313" key="1">
    <source>
        <dbReference type="EMBL" id="MFC4294360.1"/>
    </source>
</evidence>
<dbReference type="EMBL" id="JBHSDR010000003">
    <property type="protein sequence ID" value="MFC4294360.1"/>
    <property type="molecule type" value="Genomic_DNA"/>
</dbReference>
<comment type="caution">
    <text evidence="1">The sequence shown here is derived from an EMBL/GenBank/DDBJ whole genome shotgun (WGS) entry which is preliminary data.</text>
</comment>
<proteinExistence type="predicted"/>
<sequence length="271" mass="29272">MMWQPQTFALKARRLPGFDNAARRMREMRTEMGRRTTLARQPQPEGVTAPRIGLLLGELTTAADIWRARRDAEPPARGEAARTVMLLPGFGTHPFRMRALRHGLTAAGHEVIDWGEGFNLGASAELFDRVCGRVERAAQAAGAPIALVGWSLGGLFAREAAKRRPDAVDLVVTMGTPFSGDLHANNAWRAYHWIAGHDVTEPPIGGDFSAKPPARTVAMWSPRDGIVAPRSAAGRPGERDAAIALRCTHLGFASHPAVLSRLVAELDGSAL</sequence>
<keyword evidence="2" id="KW-1185">Reference proteome</keyword>
<accession>A0ABV8RM10</accession>
<name>A0ABV8RM10_9SPHN</name>
<dbReference type="SUPFAM" id="SSF53474">
    <property type="entry name" value="alpha/beta-Hydrolases"/>
    <property type="match status" value="1"/>
</dbReference>
<gene>
    <name evidence="1" type="ORF">ACFO0A_04725</name>
</gene>
<protein>
    <submittedName>
        <fullName evidence="1">Esterase/lipase family protein</fullName>
    </submittedName>
</protein>
<reference evidence="2" key="1">
    <citation type="journal article" date="2019" name="Int. J. Syst. Evol. Microbiol.">
        <title>The Global Catalogue of Microorganisms (GCM) 10K type strain sequencing project: providing services to taxonomists for standard genome sequencing and annotation.</title>
        <authorList>
            <consortium name="The Broad Institute Genomics Platform"/>
            <consortium name="The Broad Institute Genome Sequencing Center for Infectious Disease"/>
            <person name="Wu L."/>
            <person name="Ma J."/>
        </authorList>
    </citation>
    <scope>NUCLEOTIDE SEQUENCE [LARGE SCALE GENOMIC DNA]</scope>
    <source>
        <strain evidence="2">CGMCC 1.12989</strain>
    </source>
</reference>
<dbReference type="RefSeq" id="WP_379537814.1">
    <property type="nucleotide sequence ID" value="NZ_JBHSDR010000003.1"/>
</dbReference>
<dbReference type="InterPro" id="IPR029058">
    <property type="entry name" value="AB_hydrolase_fold"/>
</dbReference>
<evidence type="ECO:0000313" key="2">
    <source>
        <dbReference type="Proteomes" id="UP001595828"/>
    </source>
</evidence>
<dbReference type="Proteomes" id="UP001595828">
    <property type="component" value="Unassembled WGS sequence"/>
</dbReference>
<organism evidence="1 2">
    <name type="scientific">Novosphingobium tardum</name>
    <dbReference type="NCBI Taxonomy" id="1538021"/>
    <lineage>
        <taxon>Bacteria</taxon>
        <taxon>Pseudomonadati</taxon>
        <taxon>Pseudomonadota</taxon>
        <taxon>Alphaproteobacteria</taxon>
        <taxon>Sphingomonadales</taxon>
        <taxon>Sphingomonadaceae</taxon>
        <taxon>Novosphingobium</taxon>
    </lineage>
</organism>